<dbReference type="GO" id="GO:0007155">
    <property type="term" value="P:cell adhesion"/>
    <property type="evidence" value="ECO:0007669"/>
    <property type="project" value="InterPro"/>
</dbReference>
<dbReference type="EMBL" id="VCEA01004164">
    <property type="protein sequence ID" value="KAB0338441.1"/>
    <property type="molecule type" value="Genomic_DNA"/>
</dbReference>
<dbReference type="EMBL" id="VCEA01004166">
    <property type="protein sequence ID" value="KAB0338437.1"/>
    <property type="molecule type" value="Genomic_DNA"/>
</dbReference>
<dbReference type="SUPFAM" id="SSF48726">
    <property type="entry name" value="Immunoglobulin"/>
    <property type="match status" value="2"/>
</dbReference>
<dbReference type="InterPro" id="IPR047012">
    <property type="entry name" value="ICAM_VCAM"/>
</dbReference>
<organism evidence="4 6">
    <name type="scientific">Muntiacus muntjak</name>
    <name type="common">Barking deer</name>
    <name type="synonym">Indian muntjac</name>
    <dbReference type="NCBI Taxonomy" id="9888"/>
    <lineage>
        <taxon>Eukaryota</taxon>
        <taxon>Metazoa</taxon>
        <taxon>Chordata</taxon>
        <taxon>Craniata</taxon>
        <taxon>Vertebrata</taxon>
        <taxon>Euteleostomi</taxon>
        <taxon>Mammalia</taxon>
        <taxon>Eutheria</taxon>
        <taxon>Laurasiatheria</taxon>
        <taxon>Artiodactyla</taxon>
        <taxon>Ruminantia</taxon>
        <taxon>Pecora</taxon>
        <taxon>Cervidae</taxon>
        <taxon>Muntiacinae</taxon>
        <taxon>Muntiacus</taxon>
    </lineage>
</organism>
<dbReference type="Gene3D" id="2.60.40.10">
    <property type="entry name" value="Immunoglobulins"/>
    <property type="match status" value="3"/>
</dbReference>
<dbReference type="PANTHER" id="PTHR13771">
    <property type="entry name" value="INTERCELLULAR ADHESION MOLECULE"/>
    <property type="match status" value="1"/>
</dbReference>
<comment type="caution">
    <text evidence="4">The sequence shown here is derived from an EMBL/GenBank/DDBJ whole genome shotgun (WGS) entry which is preliminary data.</text>
</comment>
<name>A0A5N3UP05_MUNMU</name>
<dbReference type="PROSITE" id="PS50835">
    <property type="entry name" value="IG_LIKE"/>
    <property type="match status" value="1"/>
</dbReference>
<dbReference type="AlphaFoldDB" id="A0A5N3UP05"/>
<dbReference type="InterPro" id="IPR007110">
    <property type="entry name" value="Ig-like_dom"/>
</dbReference>
<feature type="domain" description="Ig-like" evidence="1">
    <location>
        <begin position="143"/>
        <end position="221"/>
    </location>
</feature>
<evidence type="ECO:0000313" key="5">
    <source>
        <dbReference type="EMBL" id="KAB0338442.1"/>
    </source>
</evidence>
<protein>
    <recommendedName>
        <fullName evidence="1">Ig-like domain-containing protein</fullName>
    </recommendedName>
</protein>
<proteinExistence type="predicted"/>
<dbReference type="Proteomes" id="UP000326458">
    <property type="component" value="Unassembled WGS sequence"/>
</dbReference>
<sequence>FPASDAEVHLVLGDQRLETSITYHDYSVLAEAWIEGNEEEEGTTSLKCSVSLGNEIRKTGESVIINSVPAVSRTLSPPEISEWPTVTVECEAHPAGPLGPRAQLQLNASAMDSGRSSSCSAELEVAGLVVQKHQTLELRVLCPRLDQRVCLGNWSWQEGSEQTLKCEARGNPIPKLNCSRKGDRASLPIGDLRPIKREVAGTYLCRATSARGEVIREVVVNVLLFPNDLILQGRLLGPVISLAIFKGFLIHLSIVTLSTSFSCIYKAHVLPQIQTSDIYCLSLSLLSENS</sequence>
<dbReference type="EMBL" id="VCEA01004165">
    <property type="protein sequence ID" value="KAB0338439.1"/>
    <property type="molecule type" value="Genomic_DNA"/>
</dbReference>
<dbReference type="GO" id="GO:0005886">
    <property type="term" value="C:plasma membrane"/>
    <property type="evidence" value="ECO:0007669"/>
    <property type="project" value="TreeGrafter"/>
</dbReference>
<dbReference type="GO" id="GO:0005178">
    <property type="term" value="F:integrin binding"/>
    <property type="evidence" value="ECO:0007669"/>
    <property type="project" value="InterPro"/>
</dbReference>
<keyword evidence="6" id="KW-1185">Reference proteome</keyword>
<evidence type="ECO:0000313" key="6">
    <source>
        <dbReference type="Proteomes" id="UP000326458"/>
    </source>
</evidence>
<feature type="non-terminal residue" evidence="4">
    <location>
        <position position="1"/>
    </location>
</feature>
<dbReference type="Pfam" id="PF21146">
    <property type="entry name" value="ICAM1_3_5_D2"/>
    <property type="match status" value="1"/>
</dbReference>
<dbReference type="EMBL" id="VCEA01004163">
    <property type="protein sequence ID" value="KAB0338442.1"/>
    <property type="molecule type" value="Genomic_DNA"/>
</dbReference>
<gene>
    <name evidence="5" type="ORF">FD754_024579</name>
    <name evidence="4" type="ORF">FD754_024580</name>
    <name evidence="3" type="ORF">FD754_024581</name>
    <name evidence="2" type="ORF">FD754_024582</name>
</gene>
<dbReference type="FunFam" id="2.60.40.10:FF:000641">
    <property type="entry name" value="Intercellular adhesion molecule 1"/>
    <property type="match status" value="1"/>
</dbReference>
<dbReference type="InterPro" id="IPR048679">
    <property type="entry name" value="ICAM1_3_5_D2"/>
</dbReference>
<evidence type="ECO:0000313" key="2">
    <source>
        <dbReference type="EMBL" id="KAB0338437.1"/>
    </source>
</evidence>
<reference evidence="4 6" key="1">
    <citation type="submission" date="2019-06" db="EMBL/GenBank/DDBJ databases">
        <title>Discovery of a novel chromosome fission-fusion reversal in muntjac.</title>
        <authorList>
            <person name="Mudd A.B."/>
            <person name="Bredeson J.V."/>
            <person name="Baum R."/>
            <person name="Hockemeyer D."/>
            <person name="Rokhsar D.S."/>
        </authorList>
    </citation>
    <scope>NUCLEOTIDE SEQUENCE [LARGE SCALE GENOMIC DNA]</scope>
    <source>
        <strain evidence="4">UTSW_UCB_Mm</strain>
        <tissue evidence="4">Fibroblast cell line</tissue>
    </source>
</reference>
<dbReference type="PANTHER" id="PTHR13771:SF18">
    <property type="entry name" value="INTERCELLULAR ADHESION MOLECULE 1"/>
    <property type="match status" value="1"/>
</dbReference>
<accession>A0A5N3UP05</accession>
<dbReference type="InterPro" id="IPR036179">
    <property type="entry name" value="Ig-like_dom_sf"/>
</dbReference>
<evidence type="ECO:0000313" key="3">
    <source>
        <dbReference type="EMBL" id="KAB0338439.1"/>
    </source>
</evidence>
<evidence type="ECO:0000259" key="1">
    <source>
        <dbReference type="PROSITE" id="PS50835"/>
    </source>
</evidence>
<evidence type="ECO:0000313" key="4">
    <source>
        <dbReference type="EMBL" id="KAB0338441.1"/>
    </source>
</evidence>
<dbReference type="InterPro" id="IPR013783">
    <property type="entry name" value="Ig-like_fold"/>
</dbReference>